<gene>
    <name evidence="7" type="ORF">DDW13_09120</name>
</gene>
<dbReference type="PROSITE" id="PS51012">
    <property type="entry name" value="ABC_TM2"/>
    <property type="match status" value="1"/>
</dbReference>
<accession>A0A2T9X1W9</accession>
<proteinExistence type="predicted"/>
<dbReference type="PANTHER" id="PTHR43027:SF1">
    <property type="entry name" value="DOXORUBICIN RESISTANCE ABC TRANSPORTER PERMEASE PROTEIN DRRC-RELATED"/>
    <property type="match status" value="1"/>
</dbReference>
<dbReference type="InterPro" id="IPR047817">
    <property type="entry name" value="ABC2_TM_bact-type"/>
</dbReference>
<keyword evidence="2 5" id="KW-0812">Transmembrane</keyword>
<feature type="transmembrane region" description="Helical" evidence="5">
    <location>
        <begin position="21"/>
        <end position="41"/>
    </location>
</feature>
<dbReference type="GO" id="GO:0140359">
    <property type="term" value="F:ABC-type transporter activity"/>
    <property type="evidence" value="ECO:0007669"/>
    <property type="project" value="InterPro"/>
</dbReference>
<evidence type="ECO:0000256" key="2">
    <source>
        <dbReference type="ARBA" id="ARBA00022692"/>
    </source>
</evidence>
<dbReference type="InterPro" id="IPR000412">
    <property type="entry name" value="ABC_2_transport"/>
</dbReference>
<reference evidence="7 8" key="1">
    <citation type="journal article" date="2015" name="Appl. Environ. Microbiol.">
        <title>Nanoarchaeota, Their Sulfolobales Host, and Nanoarchaeota Virus Distribution across Yellowstone National Park Hot Springs.</title>
        <authorList>
            <person name="Munson-McGee J.H."/>
            <person name="Field E.K."/>
            <person name="Bateson M."/>
            <person name="Rooney C."/>
            <person name="Stepanauskas R."/>
            <person name="Young M.J."/>
        </authorList>
    </citation>
    <scope>NUCLEOTIDE SEQUENCE [LARGE SCALE GENOMIC DNA]</scope>
    <source>
        <strain evidence="7">SCGC AC-742_N10</strain>
    </source>
</reference>
<keyword evidence="3 5" id="KW-1133">Transmembrane helix</keyword>
<evidence type="ECO:0000259" key="6">
    <source>
        <dbReference type="PROSITE" id="PS51012"/>
    </source>
</evidence>
<feature type="domain" description="ABC transmembrane type-2" evidence="6">
    <location>
        <begin position="98"/>
        <end position="327"/>
    </location>
</feature>
<feature type="transmembrane region" description="Helical" evidence="5">
    <location>
        <begin position="137"/>
        <end position="160"/>
    </location>
</feature>
<dbReference type="PANTHER" id="PTHR43027">
    <property type="entry name" value="DOXORUBICIN RESISTANCE ABC TRANSPORTER PERMEASE PROTEIN DRRC-RELATED"/>
    <property type="match status" value="1"/>
</dbReference>
<comment type="subcellular location">
    <subcellularLocation>
        <location evidence="1">Membrane</location>
        <topology evidence="1">Multi-pass membrane protein</topology>
    </subcellularLocation>
</comment>
<dbReference type="InterPro" id="IPR052902">
    <property type="entry name" value="ABC-2_transporter"/>
</dbReference>
<feature type="transmembrane region" description="Helical" evidence="5">
    <location>
        <begin position="306"/>
        <end position="324"/>
    </location>
</feature>
<sequence length="330" mass="36794">MRNVIPTAKAIIKDNLSNKTTIFFILVFPLFLAIVFAFGFAGMNHVTQVVATNNEQLAKYLNSTQLFIGIICNNEKEAILHNYIYVNVQNNSLFNVTYPKDSKYLIPSLEAILTEYSTHDSAKVTTTQLPGFTYVDYILSGMIGVIALSNGVFGVTGVGAGYYRDKLVERLAASPLKSYEWVISLMLYEIIITFISIVPVLLLGVVLNFIPIIGILFVIFLIIGTLMFSGLGAIIFGLTPKDKLFIANIAANVVTLPLIFLSNAFFYVSSFPSFIEILINYQPVSVLNDIIRQVAVYQQLPQLWEIIYIIIFTVLSVFLGGKLLKLREID</sequence>
<name>A0A2T9X1W9_9CREN</name>
<dbReference type="Proteomes" id="UP000245638">
    <property type="component" value="Unassembled WGS sequence"/>
</dbReference>
<feature type="transmembrane region" description="Helical" evidence="5">
    <location>
        <begin position="245"/>
        <end position="268"/>
    </location>
</feature>
<dbReference type="GO" id="GO:0043190">
    <property type="term" value="C:ATP-binding cassette (ABC) transporter complex"/>
    <property type="evidence" value="ECO:0007669"/>
    <property type="project" value="InterPro"/>
</dbReference>
<evidence type="ECO:0000256" key="4">
    <source>
        <dbReference type="ARBA" id="ARBA00023136"/>
    </source>
</evidence>
<evidence type="ECO:0000256" key="3">
    <source>
        <dbReference type="ARBA" id="ARBA00022989"/>
    </source>
</evidence>
<evidence type="ECO:0000256" key="1">
    <source>
        <dbReference type="ARBA" id="ARBA00004141"/>
    </source>
</evidence>
<dbReference type="EMBL" id="QEFD01000235">
    <property type="protein sequence ID" value="PVU74035.1"/>
    <property type="molecule type" value="Genomic_DNA"/>
</dbReference>
<keyword evidence="4 5" id="KW-0472">Membrane</keyword>
<dbReference type="AlphaFoldDB" id="A0A2T9X1W9"/>
<dbReference type="InterPro" id="IPR013525">
    <property type="entry name" value="ABC2_TM"/>
</dbReference>
<organism evidence="7 8">
    <name type="scientific">Acidianus hospitalis</name>
    <dbReference type="NCBI Taxonomy" id="563177"/>
    <lineage>
        <taxon>Archaea</taxon>
        <taxon>Thermoproteota</taxon>
        <taxon>Thermoprotei</taxon>
        <taxon>Sulfolobales</taxon>
        <taxon>Sulfolobaceae</taxon>
        <taxon>Acidianus</taxon>
    </lineage>
</organism>
<evidence type="ECO:0000256" key="5">
    <source>
        <dbReference type="SAM" id="Phobius"/>
    </source>
</evidence>
<feature type="transmembrane region" description="Helical" evidence="5">
    <location>
        <begin position="212"/>
        <end position="238"/>
    </location>
</feature>
<comment type="caution">
    <text evidence="7">The sequence shown here is derived from an EMBL/GenBank/DDBJ whole genome shotgun (WGS) entry which is preliminary data.</text>
</comment>
<dbReference type="PRINTS" id="PR00164">
    <property type="entry name" value="ABC2TRNSPORT"/>
</dbReference>
<feature type="transmembrane region" description="Helical" evidence="5">
    <location>
        <begin position="181"/>
        <end position="206"/>
    </location>
</feature>
<evidence type="ECO:0000313" key="7">
    <source>
        <dbReference type="EMBL" id="PVU74035.1"/>
    </source>
</evidence>
<evidence type="ECO:0000313" key="8">
    <source>
        <dbReference type="Proteomes" id="UP000245638"/>
    </source>
</evidence>
<dbReference type="Pfam" id="PF12698">
    <property type="entry name" value="ABC2_membrane_3"/>
    <property type="match status" value="1"/>
</dbReference>
<protein>
    <submittedName>
        <fullName evidence="7">ABC transporter</fullName>
    </submittedName>
</protein>